<dbReference type="AlphaFoldDB" id="G0EJQ1"/>
<protein>
    <submittedName>
        <fullName evidence="1">Uncharacterized protein</fullName>
    </submittedName>
</protein>
<organism evidence="1 2">
    <name type="scientific">Brachyspira intermedia (strain ATCC 51140 / PWS/A)</name>
    <name type="common">Serpulina intermedia</name>
    <dbReference type="NCBI Taxonomy" id="1045858"/>
    <lineage>
        <taxon>Bacteria</taxon>
        <taxon>Pseudomonadati</taxon>
        <taxon>Spirochaetota</taxon>
        <taxon>Spirochaetia</taxon>
        <taxon>Brachyspirales</taxon>
        <taxon>Brachyspiraceae</taxon>
        <taxon>Brachyspira</taxon>
    </lineage>
</organism>
<name>G0EJQ1_BRAIP</name>
<dbReference type="GeneID" id="44970354"/>
<dbReference type="PATRIC" id="fig|1045858.4.peg.1833"/>
<evidence type="ECO:0000313" key="2">
    <source>
        <dbReference type="Proteomes" id="UP000008522"/>
    </source>
</evidence>
<proteinExistence type="predicted"/>
<dbReference type="KEGG" id="bip:Bint_1831"/>
<evidence type="ECO:0000313" key="1">
    <source>
        <dbReference type="EMBL" id="AEM22447.1"/>
    </source>
</evidence>
<sequence>MEELNRQNKKYIIQDKNDYYSTKHSLNYFLEELDKLIKKNNIEIKEEDKLIINDHHNCSVYTFIRVLEKYLIRINFEQFVHPDPETQKDLLDWGEYKCLLEKDKFPDIYEEYHNDKFPILDDEFSELHVYSEPSEENNFIGGYELLIPSWHYEYDDGEYRDFIEKEDDKKYAKEEMISEKYRKNGVIYFETKELVDEFFESGEVDSRRWYMEWGSENKNEAMKYFDERLDKHWEEEYQRELDKYNITDDDDCMKTYIIYDEEDIDYYFENRDLFSFPFFITGYNELFEHFYKKLMKDREEVNNSINDDIKEKCDKLLYDYILGYSPNHRFAPNKALYVLKEYIKENYKDNSKEYIDLALRYIMNYTRHLDRDKLIERYYKGDKRFLYKL</sequence>
<reference evidence="1 2" key="1">
    <citation type="journal article" date="2011" name="BMC Genomics">
        <title>Complete genome sequence of Brachyspira intermedia reveals unique genomic features in Brachyspira species and phage-mediated horizontal gene transfer.</title>
        <authorList>
            <person name="Hafstrom T."/>
            <person name="Jansson D.S."/>
            <person name="Segerman B."/>
        </authorList>
    </citation>
    <scope>NUCLEOTIDE SEQUENCE [LARGE SCALE GENOMIC DNA]</scope>
    <source>
        <strain evidence="2">ATCC 51140 / PWS/A</strain>
    </source>
</reference>
<dbReference type="RefSeq" id="WP_014488268.1">
    <property type="nucleotide sequence ID" value="NC_017243.1"/>
</dbReference>
<dbReference type="HOGENOM" id="CLU_770902_0_0_12"/>
<accession>G0EJQ1</accession>
<dbReference type="Proteomes" id="UP000008522">
    <property type="component" value="Chromosome"/>
</dbReference>
<dbReference type="OrthoDB" id="305624at2"/>
<dbReference type="EMBL" id="CP002874">
    <property type="protein sequence ID" value="AEM22447.1"/>
    <property type="molecule type" value="Genomic_DNA"/>
</dbReference>
<gene>
    <name evidence="1" type="ordered locus">Bint_1831</name>
</gene>
<keyword evidence="2" id="KW-1185">Reference proteome</keyword>